<dbReference type="AlphaFoldDB" id="A0A4Z0PLR0"/>
<evidence type="ECO:0000313" key="2">
    <source>
        <dbReference type="Proteomes" id="UP000297739"/>
    </source>
</evidence>
<organism evidence="1 2">
    <name type="scientific">Hymenobacter elongatus</name>
    <dbReference type="NCBI Taxonomy" id="877208"/>
    <lineage>
        <taxon>Bacteria</taxon>
        <taxon>Pseudomonadati</taxon>
        <taxon>Bacteroidota</taxon>
        <taxon>Cytophagia</taxon>
        <taxon>Cytophagales</taxon>
        <taxon>Hymenobacteraceae</taxon>
        <taxon>Hymenobacter</taxon>
    </lineage>
</organism>
<dbReference type="EMBL" id="SRLD01000012">
    <property type="protein sequence ID" value="TGE17222.1"/>
    <property type="molecule type" value="Genomic_DNA"/>
</dbReference>
<comment type="caution">
    <text evidence="1">The sequence shown here is derived from an EMBL/GenBank/DDBJ whole genome shotgun (WGS) entry which is preliminary data.</text>
</comment>
<accession>A0A4Z0PLR0</accession>
<reference evidence="1 2" key="1">
    <citation type="submission" date="2019-04" db="EMBL/GenBank/DDBJ databases">
        <authorList>
            <person name="Feng G."/>
            <person name="Zhang J."/>
            <person name="Zhu H."/>
        </authorList>
    </citation>
    <scope>NUCLEOTIDE SEQUENCE [LARGE SCALE GENOMIC DNA]</scope>
    <source>
        <strain evidence="1 2">JCM 17223</strain>
    </source>
</reference>
<name>A0A4Z0PLR0_9BACT</name>
<dbReference type="Proteomes" id="UP000297739">
    <property type="component" value="Unassembled WGS sequence"/>
</dbReference>
<protein>
    <submittedName>
        <fullName evidence="1">Uncharacterized protein</fullName>
    </submittedName>
</protein>
<gene>
    <name evidence="1" type="ORF">E5J99_08105</name>
</gene>
<evidence type="ECO:0000313" key="1">
    <source>
        <dbReference type="EMBL" id="TGE17222.1"/>
    </source>
</evidence>
<sequence length="95" mass="10052">MRLRLLVVGRELARQQALAAALAHRRAGLAQLQAAPAPPEPTEAAHYARWRHELTADLTRDEPDPARAAAAGHLLVARVAGLRAEAAALGGVLMP</sequence>
<keyword evidence="2" id="KW-1185">Reference proteome</keyword>
<proteinExistence type="predicted"/>